<dbReference type="InterPro" id="IPR027417">
    <property type="entry name" value="P-loop_NTPase"/>
</dbReference>
<accession>I0I7X5</accession>
<dbReference type="STRING" id="926550.CLDAP_33230"/>
<reference evidence="1 2" key="1">
    <citation type="submission" date="2012-02" db="EMBL/GenBank/DDBJ databases">
        <title>Complete genome sequence of Caldilinea aerophila DSM 14535 (= NBRC 102666).</title>
        <authorList>
            <person name="Oguchi A."/>
            <person name="Hosoyama A."/>
            <person name="Sekine M."/>
            <person name="Fukai R."/>
            <person name="Kato Y."/>
            <person name="Nakamura S."/>
            <person name="Hanada S."/>
            <person name="Yamazaki S."/>
            <person name="Fujita N."/>
        </authorList>
    </citation>
    <scope>NUCLEOTIDE SEQUENCE [LARGE SCALE GENOMIC DNA]</scope>
    <source>
        <strain evidence="2">DSM 14535 / JCM 11387 / NBRC 104270 / STL-6-O1</strain>
    </source>
</reference>
<gene>
    <name evidence="1" type="ordered locus">CLDAP_33230</name>
</gene>
<dbReference type="KEGG" id="cap:CLDAP_33230"/>
<dbReference type="HOGENOM" id="CLU_2895486_0_0_0"/>
<dbReference type="RefSeq" id="WP_014434589.1">
    <property type="nucleotide sequence ID" value="NC_017079.1"/>
</dbReference>
<evidence type="ECO:0000313" key="1">
    <source>
        <dbReference type="EMBL" id="BAM01363.1"/>
    </source>
</evidence>
<protein>
    <submittedName>
        <fullName evidence="1">Uncharacterized protein</fullName>
    </submittedName>
</protein>
<name>I0I7X5_CALAS</name>
<dbReference type="AlphaFoldDB" id="I0I7X5"/>
<organism evidence="1 2">
    <name type="scientific">Caldilinea aerophila (strain DSM 14535 / JCM 11387 / NBRC 104270 / STL-6-O1)</name>
    <dbReference type="NCBI Taxonomy" id="926550"/>
    <lineage>
        <taxon>Bacteria</taxon>
        <taxon>Bacillati</taxon>
        <taxon>Chloroflexota</taxon>
        <taxon>Caldilineae</taxon>
        <taxon>Caldilineales</taxon>
        <taxon>Caldilineaceae</taxon>
        <taxon>Caldilinea</taxon>
    </lineage>
</organism>
<dbReference type="EMBL" id="AP012337">
    <property type="protein sequence ID" value="BAM01363.1"/>
    <property type="molecule type" value="Genomic_DNA"/>
</dbReference>
<dbReference type="OrthoDB" id="9758243at2"/>
<dbReference type="Proteomes" id="UP000007880">
    <property type="component" value="Chromosome"/>
</dbReference>
<keyword evidence="2" id="KW-1185">Reference proteome</keyword>
<evidence type="ECO:0000313" key="2">
    <source>
        <dbReference type="Proteomes" id="UP000007880"/>
    </source>
</evidence>
<dbReference type="eggNOG" id="COG0610">
    <property type="taxonomic scope" value="Bacteria"/>
</dbReference>
<sequence>MRGHRLVQTIVRVNSIFRGKVGGPVMDYPSLARKLQAALGPGRGSASRQCEEVILHHCDLTI</sequence>
<dbReference type="Gene3D" id="3.40.50.300">
    <property type="entry name" value="P-loop containing nucleotide triphosphate hydrolases"/>
    <property type="match status" value="1"/>
</dbReference>
<proteinExistence type="predicted"/>